<dbReference type="InterPro" id="IPR008972">
    <property type="entry name" value="Cupredoxin"/>
</dbReference>
<name>A0A0C3HRP0_OIDMZ</name>
<keyword evidence="7" id="KW-0964">Secreted</keyword>
<dbReference type="EC" id="1.10.3.2" evidence="6"/>
<evidence type="ECO:0000259" key="16">
    <source>
        <dbReference type="Pfam" id="PF07732"/>
    </source>
</evidence>
<evidence type="ECO:0000256" key="2">
    <source>
        <dbReference type="ARBA" id="ARBA00001935"/>
    </source>
</evidence>
<comment type="cofactor">
    <cofactor evidence="2">
        <name>Cu cation</name>
        <dbReference type="ChEBI" id="CHEBI:23378"/>
    </cofactor>
</comment>
<dbReference type="STRING" id="913774.A0A0C3HRP0"/>
<dbReference type="PANTHER" id="PTHR11709:SF71">
    <property type="entry name" value="OXIDOREDUCTASE TPCJ"/>
    <property type="match status" value="1"/>
</dbReference>
<dbReference type="InterPro" id="IPR011706">
    <property type="entry name" value="Cu-oxidase_C"/>
</dbReference>
<keyword evidence="13" id="KW-0439">Lignin degradation</keyword>
<evidence type="ECO:0000256" key="9">
    <source>
        <dbReference type="ARBA" id="ARBA00022737"/>
    </source>
</evidence>
<reference evidence="17 18" key="1">
    <citation type="submission" date="2014-04" db="EMBL/GenBank/DDBJ databases">
        <authorList>
            <consortium name="DOE Joint Genome Institute"/>
            <person name="Kuo A."/>
            <person name="Martino E."/>
            <person name="Perotto S."/>
            <person name="Kohler A."/>
            <person name="Nagy L.G."/>
            <person name="Floudas D."/>
            <person name="Copeland A."/>
            <person name="Barry K.W."/>
            <person name="Cichocki N."/>
            <person name="Veneault-Fourrey C."/>
            <person name="LaButti K."/>
            <person name="Lindquist E.A."/>
            <person name="Lipzen A."/>
            <person name="Lundell T."/>
            <person name="Morin E."/>
            <person name="Murat C."/>
            <person name="Sun H."/>
            <person name="Tunlid A."/>
            <person name="Henrissat B."/>
            <person name="Grigoriev I.V."/>
            <person name="Hibbett D.S."/>
            <person name="Martin F."/>
            <person name="Nordberg H.P."/>
            <person name="Cantor M.N."/>
            <person name="Hua S.X."/>
        </authorList>
    </citation>
    <scope>NUCLEOTIDE SEQUENCE [LARGE SCALE GENOMIC DNA]</scope>
    <source>
        <strain evidence="17 18">Zn</strain>
    </source>
</reference>
<dbReference type="CDD" id="cd13854">
    <property type="entry name" value="CuRO_1_MaLCC_like"/>
    <property type="match status" value="1"/>
</dbReference>
<feature type="domain" description="Plastocyanin-like" evidence="16">
    <location>
        <begin position="17"/>
        <end position="128"/>
    </location>
</feature>
<evidence type="ECO:0000256" key="7">
    <source>
        <dbReference type="ARBA" id="ARBA00022525"/>
    </source>
</evidence>
<evidence type="ECO:0000313" key="18">
    <source>
        <dbReference type="Proteomes" id="UP000054321"/>
    </source>
</evidence>
<keyword evidence="18" id="KW-1185">Reference proteome</keyword>
<evidence type="ECO:0000259" key="15">
    <source>
        <dbReference type="Pfam" id="PF07731"/>
    </source>
</evidence>
<comment type="catalytic activity">
    <reaction evidence="1">
        <text>4 hydroquinone + O2 = 4 benzosemiquinone + 2 H2O</text>
        <dbReference type="Rhea" id="RHEA:11276"/>
        <dbReference type="ChEBI" id="CHEBI:15377"/>
        <dbReference type="ChEBI" id="CHEBI:15379"/>
        <dbReference type="ChEBI" id="CHEBI:17594"/>
        <dbReference type="ChEBI" id="CHEBI:17977"/>
        <dbReference type="EC" id="1.10.3.2"/>
    </reaction>
</comment>
<evidence type="ECO:0000256" key="13">
    <source>
        <dbReference type="ARBA" id="ARBA00023185"/>
    </source>
</evidence>
<protein>
    <recommendedName>
        <fullName evidence="6">laccase</fullName>
        <ecNumber evidence="6">1.10.3.2</ecNumber>
    </recommendedName>
</protein>
<keyword evidence="8" id="KW-0479">Metal-binding</keyword>
<evidence type="ECO:0000256" key="12">
    <source>
        <dbReference type="ARBA" id="ARBA00023180"/>
    </source>
</evidence>
<dbReference type="Gene3D" id="2.60.40.420">
    <property type="entry name" value="Cupredoxins - blue copper proteins"/>
    <property type="match status" value="3"/>
</dbReference>
<dbReference type="HOGENOM" id="CLU_006504_3_2_1"/>
<dbReference type="CDD" id="cd13901">
    <property type="entry name" value="CuRO_3_MaLCC_like"/>
    <property type="match status" value="1"/>
</dbReference>
<evidence type="ECO:0000256" key="10">
    <source>
        <dbReference type="ARBA" id="ARBA00023002"/>
    </source>
</evidence>
<keyword evidence="12" id="KW-0325">Glycoprotein</keyword>
<sequence>MSPIYAKVEYWLSAENITLALDGYERQVLAYNGSIPGPTIFADWGDNLVVHVTNNMKYNGTSVHWHGMRQLNSNEYDGVPGVTQCPITPGQTFTYRFQATQYGSTWYHSHFSLQYTDGLYGPLVINGPATADYDEDLGMLFLSDWSHEPVSEIWELARKKGAPSLENGLINGTNTYDCSKSPDPSCIGNGTKFQTVFEAGRKYRIGLINVATNGHFQFSIDGHNLTVIANDLVPIVPYDTKSVLINIGQRYDIIVEASAEPGDYWLRGGWQSECSANQSPDNITGIVRYDAKSTALPTTTGITVSDNCGDEPSASLVPYLALDVGSHDTIIEEEIGIAIQGYLLWTINNSSLYLNWSEPTNMRVYNRENIFPTDYNILSKTTPEEEWEILVLEEKSGIPSTHPIHLHGHDFWVLSQDNRPFDCANTSLNVKNPPRRDTASLPGGGHLAIALKKDNPGVWLMHCHIAWHSSQGFALQLIESEDRIRSQITDQNNLSSLCYQWDASTHDEVYQQEDSGI</sequence>
<dbReference type="InterPro" id="IPR001117">
    <property type="entry name" value="Cu-oxidase_2nd"/>
</dbReference>
<dbReference type="Pfam" id="PF07732">
    <property type="entry name" value="Cu-oxidase_3"/>
    <property type="match status" value="1"/>
</dbReference>
<organism evidence="17 18">
    <name type="scientific">Oidiodendron maius (strain Zn)</name>
    <dbReference type="NCBI Taxonomy" id="913774"/>
    <lineage>
        <taxon>Eukaryota</taxon>
        <taxon>Fungi</taxon>
        <taxon>Dikarya</taxon>
        <taxon>Ascomycota</taxon>
        <taxon>Pezizomycotina</taxon>
        <taxon>Leotiomycetes</taxon>
        <taxon>Leotiomycetes incertae sedis</taxon>
        <taxon>Myxotrichaceae</taxon>
        <taxon>Oidiodendron</taxon>
    </lineage>
</organism>
<evidence type="ECO:0000256" key="1">
    <source>
        <dbReference type="ARBA" id="ARBA00000349"/>
    </source>
</evidence>
<dbReference type="InParanoid" id="A0A0C3HRP0"/>
<dbReference type="EMBL" id="KN832871">
    <property type="protein sequence ID" value="KIN05675.1"/>
    <property type="molecule type" value="Genomic_DNA"/>
</dbReference>
<keyword evidence="11" id="KW-0186">Copper</keyword>
<dbReference type="Pfam" id="PF07731">
    <property type="entry name" value="Cu-oxidase_2"/>
    <property type="match status" value="1"/>
</dbReference>
<dbReference type="Proteomes" id="UP000054321">
    <property type="component" value="Unassembled WGS sequence"/>
</dbReference>
<dbReference type="FunFam" id="2.60.40.420:FF:000038">
    <property type="entry name" value="Extracellular dihydrogeodin oxidase/laccase"/>
    <property type="match status" value="1"/>
</dbReference>
<dbReference type="GO" id="GO:0046274">
    <property type="term" value="P:lignin catabolic process"/>
    <property type="evidence" value="ECO:0007669"/>
    <property type="project" value="UniProtKB-KW"/>
</dbReference>
<reference evidence="18" key="2">
    <citation type="submission" date="2015-01" db="EMBL/GenBank/DDBJ databases">
        <title>Evolutionary Origins and Diversification of the Mycorrhizal Mutualists.</title>
        <authorList>
            <consortium name="DOE Joint Genome Institute"/>
            <consortium name="Mycorrhizal Genomics Consortium"/>
            <person name="Kohler A."/>
            <person name="Kuo A."/>
            <person name="Nagy L.G."/>
            <person name="Floudas D."/>
            <person name="Copeland A."/>
            <person name="Barry K.W."/>
            <person name="Cichocki N."/>
            <person name="Veneault-Fourrey C."/>
            <person name="LaButti K."/>
            <person name="Lindquist E.A."/>
            <person name="Lipzen A."/>
            <person name="Lundell T."/>
            <person name="Morin E."/>
            <person name="Murat C."/>
            <person name="Riley R."/>
            <person name="Ohm R."/>
            <person name="Sun H."/>
            <person name="Tunlid A."/>
            <person name="Henrissat B."/>
            <person name="Grigoriev I.V."/>
            <person name="Hibbett D.S."/>
            <person name="Martin F."/>
        </authorList>
    </citation>
    <scope>NUCLEOTIDE SEQUENCE [LARGE SCALE GENOMIC DNA]</scope>
    <source>
        <strain evidence="18">Zn</strain>
    </source>
</reference>
<dbReference type="CDD" id="cd13880">
    <property type="entry name" value="CuRO_2_MaLCC_like"/>
    <property type="match status" value="1"/>
</dbReference>
<dbReference type="OrthoDB" id="2121828at2759"/>
<dbReference type="AlphaFoldDB" id="A0A0C3HRP0"/>
<evidence type="ECO:0000259" key="14">
    <source>
        <dbReference type="Pfam" id="PF00394"/>
    </source>
</evidence>
<proteinExistence type="inferred from homology"/>
<comment type="similarity">
    <text evidence="5">Belongs to the multicopper oxidase family.</text>
</comment>
<gene>
    <name evidence="17" type="ORF">OIDMADRAFT_175844</name>
</gene>
<evidence type="ECO:0000256" key="6">
    <source>
        <dbReference type="ARBA" id="ARBA00012297"/>
    </source>
</evidence>
<keyword evidence="10" id="KW-0560">Oxidoreductase</keyword>
<dbReference type="GO" id="GO:0005576">
    <property type="term" value="C:extracellular region"/>
    <property type="evidence" value="ECO:0007669"/>
    <property type="project" value="UniProtKB-SubCell"/>
</dbReference>
<evidence type="ECO:0000313" key="17">
    <source>
        <dbReference type="EMBL" id="KIN05675.1"/>
    </source>
</evidence>
<dbReference type="GO" id="GO:0005507">
    <property type="term" value="F:copper ion binding"/>
    <property type="evidence" value="ECO:0007669"/>
    <property type="project" value="InterPro"/>
</dbReference>
<dbReference type="Pfam" id="PF00394">
    <property type="entry name" value="Cu-oxidase"/>
    <property type="match status" value="1"/>
</dbReference>
<evidence type="ECO:0000256" key="4">
    <source>
        <dbReference type="ARBA" id="ARBA00004613"/>
    </source>
</evidence>
<dbReference type="PANTHER" id="PTHR11709">
    <property type="entry name" value="MULTI-COPPER OXIDASE"/>
    <property type="match status" value="1"/>
</dbReference>
<dbReference type="FunFam" id="2.60.40.420:FF:000021">
    <property type="entry name" value="Extracellular dihydrogeodin oxidase/laccase"/>
    <property type="match status" value="1"/>
</dbReference>
<comment type="subcellular location">
    <subcellularLocation>
        <location evidence="4">Secreted</location>
    </subcellularLocation>
</comment>
<evidence type="ECO:0000256" key="5">
    <source>
        <dbReference type="ARBA" id="ARBA00010609"/>
    </source>
</evidence>
<dbReference type="InterPro" id="IPR011707">
    <property type="entry name" value="Cu-oxidase-like_N"/>
</dbReference>
<feature type="domain" description="Plastocyanin-like" evidence="14">
    <location>
        <begin position="139"/>
        <end position="290"/>
    </location>
</feature>
<feature type="domain" description="Plastocyanin-like" evidence="15">
    <location>
        <begin position="369"/>
        <end position="481"/>
    </location>
</feature>
<evidence type="ECO:0000256" key="11">
    <source>
        <dbReference type="ARBA" id="ARBA00023008"/>
    </source>
</evidence>
<dbReference type="InterPro" id="IPR045087">
    <property type="entry name" value="Cu-oxidase_fam"/>
</dbReference>
<dbReference type="GO" id="GO:0052716">
    <property type="term" value="F:hydroquinone:oxygen oxidoreductase activity"/>
    <property type="evidence" value="ECO:0007669"/>
    <property type="project" value="UniProtKB-EC"/>
</dbReference>
<comment type="function">
    <text evidence="3">Lignin degradation and detoxification of lignin-derived products.</text>
</comment>
<evidence type="ECO:0000256" key="3">
    <source>
        <dbReference type="ARBA" id="ARBA00002075"/>
    </source>
</evidence>
<dbReference type="SUPFAM" id="SSF49503">
    <property type="entry name" value="Cupredoxins"/>
    <property type="match status" value="3"/>
</dbReference>
<keyword evidence="9" id="KW-0677">Repeat</keyword>
<evidence type="ECO:0000256" key="8">
    <source>
        <dbReference type="ARBA" id="ARBA00022723"/>
    </source>
</evidence>
<accession>A0A0C3HRP0</accession>